<dbReference type="Proteomes" id="UP000077315">
    <property type="component" value="Unassembled WGS sequence"/>
</dbReference>
<accession>A0A167NJF7</accession>
<dbReference type="STRING" id="763407.A0A167NJF7"/>
<dbReference type="RefSeq" id="XP_018294104.1">
    <property type="nucleotide sequence ID" value="XM_018430925.1"/>
</dbReference>
<reference evidence="2" key="1">
    <citation type="submission" date="2015-06" db="EMBL/GenBank/DDBJ databases">
        <title>Expansion of signal transduction pathways in fungi by whole-genome duplication.</title>
        <authorList>
            <consortium name="DOE Joint Genome Institute"/>
            <person name="Corrochano L.M."/>
            <person name="Kuo A."/>
            <person name="Marcet-Houben M."/>
            <person name="Polaino S."/>
            <person name="Salamov A."/>
            <person name="Villalobos J.M."/>
            <person name="Alvarez M.I."/>
            <person name="Avalos J."/>
            <person name="Benito E.P."/>
            <person name="Benoit I."/>
            <person name="Burger G."/>
            <person name="Camino L.P."/>
            <person name="Canovas D."/>
            <person name="Cerda-Olmedo E."/>
            <person name="Cheng J.-F."/>
            <person name="Dominguez A."/>
            <person name="Elias M."/>
            <person name="Eslava A.P."/>
            <person name="Glaser F."/>
            <person name="Grimwood J."/>
            <person name="Gutierrez G."/>
            <person name="Heitman J."/>
            <person name="Henrissat B."/>
            <person name="Iturriaga E.A."/>
            <person name="Lang B.F."/>
            <person name="Lavin J.L."/>
            <person name="Lee S."/>
            <person name="Li W."/>
            <person name="Lindquist E."/>
            <person name="Lopez-Garcia S."/>
            <person name="Luque E.M."/>
            <person name="Marcos A.T."/>
            <person name="Martin J."/>
            <person name="McCluskey K."/>
            <person name="Medina H.R."/>
            <person name="Miralles-Duran A."/>
            <person name="Miyazaki A."/>
            <person name="Munoz-Torres E."/>
            <person name="Oguiza J.A."/>
            <person name="Ohm R."/>
            <person name="Olmedo M."/>
            <person name="Orejas M."/>
            <person name="Ortiz-Castellanos L."/>
            <person name="Pisabarro A.G."/>
            <person name="Rodriguez-Romero J."/>
            <person name="Ruiz-Herrera J."/>
            <person name="Ruiz-Vazquez R."/>
            <person name="Sanz C."/>
            <person name="Schackwitz W."/>
            <person name="Schmutz J."/>
            <person name="Shahriari M."/>
            <person name="Shelest E."/>
            <person name="Silva-Franco F."/>
            <person name="Soanes D."/>
            <person name="Syed K."/>
            <person name="Tagua V.G."/>
            <person name="Talbot N.J."/>
            <person name="Thon M."/>
            <person name="De vries R.P."/>
            <person name="Wiebenga A."/>
            <person name="Yadav J.S."/>
            <person name="Braun E.L."/>
            <person name="Baker S."/>
            <person name="Garre V."/>
            <person name="Horwitz B."/>
            <person name="Torres-Martinez S."/>
            <person name="Idnurm A."/>
            <person name="Herrera-Estrella A."/>
            <person name="Gabaldon T."/>
            <person name="Grigoriev I.V."/>
        </authorList>
    </citation>
    <scope>NUCLEOTIDE SEQUENCE [LARGE SCALE GENOMIC DNA]</scope>
    <source>
        <strain evidence="2">NRRL 1555(-)</strain>
    </source>
</reference>
<keyword evidence="2" id="KW-1185">Reference proteome</keyword>
<name>A0A167NJF7_PHYB8</name>
<protein>
    <submittedName>
        <fullName evidence="1">Uncharacterized protein</fullName>
    </submittedName>
</protein>
<evidence type="ECO:0000313" key="2">
    <source>
        <dbReference type="Proteomes" id="UP000077315"/>
    </source>
</evidence>
<gene>
    <name evidence="1" type="ORF">PHYBLDRAFT_143047</name>
</gene>
<dbReference type="GeneID" id="28991831"/>
<proteinExistence type="predicted"/>
<dbReference type="AlphaFoldDB" id="A0A167NJF7"/>
<organism evidence="1 2">
    <name type="scientific">Phycomyces blakesleeanus (strain ATCC 8743b / DSM 1359 / FGSC 10004 / NBRC 33097 / NRRL 1555)</name>
    <dbReference type="NCBI Taxonomy" id="763407"/>
    <lineage>
        <taxon>Eukaryota</taxon>
        <taxon>Fungi</taxon>
        <taxon>Fungi incertae sedis</taxon>
        <taxon>Mucoromycota</taxon>
        <taxon>Mucoromycotina</taxon>
        <taxon>Mucoromycetes</taxon>
        <taxon>Mucorales</taxon>
        <taxon>Phycomycetaceae</taxon>
        <taxon>Phycomyces</taxon>
    </lineage>
</organism>
<dbReference type="OrthoDB" id="2230856at2759"/>
<evidence type="ECO:0000313" key="1">
    <source>
        <dbReference type="EMBL" id="OAD76064.1"/>
    </source>
</evidence>
<dbReference type="InParanoid" id="A0A167NJF7"/>
<dbReference type="EMBL" id="KV440976">
    <property type="protein sequence ID" value="OAD76064.1"/>
    <property type="molecule type" value="Genomic_DNA"/>
</dbReference>
<dbReference type="VEuPathDB" id="FungiDB:PHYBLDRAFT_143047"/>
<sequence>MTEIGRITLPEALSCLHSFITLKNIRTLLRVTLLFWHYCYQANSSPSVVAPVSMPSPTSPTSPKVAYPIDTSTFSPSASPHTTQLFQMINNITSKHRDCSIQC</sequence>